<keyword evidence="1" id="KW-0175">Coiled coil</keyword>
<accession>A0A2N0ZFB5</accession>
<evidence type="ECO:0000313" key="3">
    <source>
        <dbReference type="Proteomes" id="UP000233343"/>
    </source>
</evidence>
<name>A0A2N0ZFB5_9BACI</name>
<keyword evidence="3" id="KW-1185">Reference proteome</keyword>
<gene>
    <name evidence="2" type="ORF">CWS20_15245</name>
</gene>
<reference evidence="2 3" key="1">
    <citation type="journal article" date="2010" name="Int. J. Syst. Evol. Microbiol.">
        <title>Bacillus horneckiae sp. nov., isolated from a spacecraft-assembly clean room.</title>
        <authorList>
            <person name="Vaishampayan P."/>
            <person name="Probst A."/>
            <person name="Krishnamurthi S."/>
            <person name="Ghosh S."/>
            <person name="Osman S."/>
            <person name="McDowall A."/>
            <person name="Ruckmani A."/>
            <person name="Mayilraj S."/>
            <person name="Venkateswaran K."/>
        </authorList>
    </citation>
    <scope>NUCLEOTIDE SEQUENCE [LARGE SCALE GENOMIC DNA]</scope>
    <source>
        <strain evidence="3">1PO1SC</strain>
    </source>
</reference>
<dbReference type="AlphaFoldDB" id="A0A2N0ZFB5"/>
<protein>
    <submittedName>
        <fullName evidence="2">Uncharacterized protein</fullName>
    </submittedName>
</protein>
<dbReference type="Proteomes" id="UP000233343">
    <property type="component" value="Unassembled WGS sequence"/>
</dbReference>
<feature type="coiled-coil region" evidence="1">
    <location>
        <begin position="161"/>
        <end position="195"/>
    </location>
</feature>
<evidence type="ECO:0000256" key="1">
    <source>
        <dbReference type="SAM" id="Coils"/>
    </source>
</evidence>
<dbReference type="EMBL" id="PISD01000031">
    <property type="protein sequence ID" value="PKG28196.1"/>
    <property type="molecule type" value="Genomic_DNA"/>
</dbReference>
<evidence type="ECO:0000313" key="2">
    <source>
        <dbReference type="EMBL" id="PKG28196.1"/>
    </source>
</evidence>
<proteinExistence type="predicted"/>
<comment type="caution">
    <text evidence="2">The sequence shown here is derived from an EMBL/GenBank/DDBJ whole genome shotgun (WGS) entry which is preliminary data.</text>
</comment>
<sequence>METASSHISQQFLNKILSKLTNSFFHPMDFTITTTEINYLNKLSITIQYNYIDKYILEAEVSSPDKIDITYKPGYMLRKEKYTGINNSEFLYKIRDWLDNIYNEMNQNPITRKVDKHDQILKDIQERINSIENGDTAFTQSEKAEMEDKLVDLTQSFETFYEEQKETNSNLKSEIRQLNTDIETLKKQLDLMTKKSWFQSLSVRMYNWYTYSPLMIRRLAGFTRELLPEEVREVVTQEALDQLIPLEEVTNEEENS</sequence>
<dbReference type="RefSeq" id="WP_066196436.1">
    <property type="nucleotide sequence ID" value="NZ_JARMMB010000009.1"/>
</dbReference>
<organism evidence="2 3">
    <name type="scientific">Cytobacillus horneckiae</name>
    <dbReference type="NCBI Taxonomy" id="549687"/>
    <lineage>
        <taxon>Bacteria</taxon>
        <taxon>Bacillati</taxon>
        <taxon>Bacillota</taxon>
        <taxon>Bacilli</taxon>
        <taxon>Bacillales</taxon>
        <taxon>Bacillaceae</taxon>
        <taxon>Cytobacillus</taxon>
    </lineage>
</organism>